<organism evidence="1 2">
    <name type="scientific">Canavalia gladiata</name>
    <name type="common">Sword bean</name>
    <name type="synonym">Dolichos gladiatus</name>
    <dbReference type="NCBI Taxonomy" id="3824"/>
    <lineage>
        <taxon>Eukaryota</taxon>
        <taxon>Viridiplantae</taxon>
        <taxon>Streptophyta</taxon>
        <taxon>Embryophyta</taxon>
        <taxon>Tracheophyta</taxon>
        <taxon>Spermatophyta</taxon>
        <taxon>Magnoliopsida</taxon>
        <taxon>eudicotyledons</taxon>
        <taxon>Gunneridae</taxon>
        <taxon>Pentapetalae</taxon>
        <taxon>rosids</taxon>
        <taxon>fabids</taxon>
        <taxon>Fabales</taxon>
        <taxon>Fabaceae</taxon>
        <taxon>Papilionoideae</taxon>
        <taxon>50 kb inversion clade</taxon>
        <taxon>NPAAA clade</taxon>
        <taxon>indigoferoid/millettioid clade</taxon>
        <taxon>Phaseoleae</taxon>
        <taxon>Canavalia</taxon>
    </lineage>
</organism>
<evidence type="ECO:0000313" key="1">
    <source>
        <dbReference type="EMBL" id="KAK7363105.1"/>
    </source>
</evidence>
<evidence type="ECO:0000313" key="2">
    <source>
        <dbReference type="Proteomes" id="UP001367508"/>
    </source>
</evidence>
<keyword evidence="2" id="KW-1185">Reference proteome</keyword>
<comment type="caution">
    <text evidence="1">The sequence shown here is derived from an EMBL/GenBank/DDBJ whole genome shotgun (WGS) entry which is preliminary data.</text>
</comment>
<dbReference type="Proteomes" id="UP001367508">
    <property type="component" value="Unassembled WGS sequence"/>
</dbReference>
<dbReference type="EMBL" id="JAYMYQ010000001">
    <property type="protein sequence ID" value="KAK7363105.1"/>
    <property type="molecule type" value="Genomic_DNA"/>
</dbReference>
<name>A0AAN9MY04_CANGL</name>
<reference evidence="1 2" key="1">
    <citation type="submission" date="2024-01" db="EMBL/GenBank/DDBJ databases">
        <title>The genomes of 5 underutilized Papilionoideae crops provide insights into root nodulation and disease resistanc.</title>
        <authorList>
            <person name="Jiang F."/>
        </authorList>
    </citation>
    <scope>NUCLEOTIDE SEQUENCE [LARGE SCALE GENOMIC DNA]</scope>
    <source>
        <strain evidence="1">LVBAO_FW01</strain>
        <tissue evidence="1">Leaves</tissue>
    </source>
</reference>
<dbReference type="PANTHER" id="PTHR33735">
    <property type="entry name" value="EXPRESSED PROTEIN"/>
    <property type="match status" value="1"/>
</dbReference>
<proteinExistence type="predicted"/>
<gene>
    <name evidence="1" type="ORF">VNO77_05235</name>
</gene>
<sequence>MNEWLGEERIKEDLVEIFSCPCSSLGTNVDDQNSGQRKEIEHLFNMSARGRSWITLKFRSVLDVVHATKFQSSYVGLRRNRPIVSSAWIKRDYWIHPGLQFFCTDTNTSTDAKGIKNVKVQSEAPAPTSKIFTFPYWLRWVLGTVLSLLLPFWKQYWEKLQIIEGEAEVVAEEVETVAKVVEKVAAVAEKVSEDVAEMLPENGKLKKAALVVEHASEQVIHDAQLTEEFIHKVEELKNDLDDLETFVEPVIDKIVKKAPENN</sequence>
<dbReference type="AlphaFoldDB" id="A0AAN9MY04"/>
<dbReference type="PANTHER" id="PTHR33735:SF10">
    <property type="entry name" value="EXPRESSED PROTEIN"/>
    <property type="match status" value="1"/>
</dbReference>
<accession>A0AAN9MY04</accession>
<protein>
    <submittedName>
        <fullName evidence="1">Uncharacterized protein</fullName>
    </submittedName>
</protein>